<evidence type="ECO:0000313" key="2">
    <source>
        <dbReference type="Proteomes" id="UP000655225"/>
    </source>
</evidence>
<dbReference type="Proteomes" id="UP000655225">
    <property type="component" value="Unassembled WGS sequence"/>
</dbReference>
<dbReference type="AlphaFoldDB" id="A0A834YIX6"/>
<organism evidence="1 2">
    <name type="scientific">Tetracentron sinense</name>
    <name type="common">Spur-leaf</name>
    <dbReference type="NCBI Taxonomy" id="13715"/>
    <lineage>
        <taxon>Eukaryota</taxon>
        <taxon>Viridiplantae</taxon>
        <taxon>Streptophyta</taxon>
        <taxon>Embryophyta</taxon>
        <taxon>Tracheophyta</taxon>
        <taxon>Spermatophyta</taxon>
        <taxon>Magnoliopsida</taxon>
        <taxon>Trochodendrales</taxon>
        <taxon>Trochodendraceae</taxon>
        <taxon>Tetracentron</taxon>
    </lineage>
</organism>
<proteinExistence type="predicted"/>
<evidence type="ECO:0000313" key="1">
    <source>
        <dbReference type="EMBL" id="KAF8387881.1"/>
    </source>
</evidence>
<reference evidence="1 2" key="1">
    <citation type="submission" date="2020-04" db="EMBL/GenBank/DDBJ databases">
        <title>Plant Genome Project.</title>
        <authorList>
            <person name="Zhang R.-G."/>
        </authorList>
    </citation>
    <scope>NUCLEOTIDE SEQUENCE [LARGE SCALE GENOMIC DNA]</scope>
    <source>
        <strain evidence="1">YNK0</strain>
        <tissue evidence="1">Leaf</tissue>
    </source>
</reference>
<dbReference type="EMBL" id="JABCRI010000020">
    <property type="protein sequence ID" value="KAF8387881.1"/>
    <property type="molecule type" value="Genomic_DNA"/>
</dbReference>
<dbReference type="Gene3D" id="2.30.240.10">
    <property type="entry name" value="At5g01610-like"/>
    <property type="match status" value="1"/>
</dbReference>
<protein>
    <submittedName>
        <fullName evidence="1">Uncharacterized protein</fullName>
    </submittedName>
</protein>
<name>A0A834YIX6_TETSI</name>
<dbReference type="Pfam" id="PF04398">
    <property type="entry name" value="DUF538"/>
    <property type="match status" value="1"/>
</dbReference>
<keyword evidence="2" id="KW-1185">Reference proteome</keyword>
<comment type="caution">
    <text evidence="1">The sequence shown here is derived from an EMBL/GenBank/DDBJ whole genome shotgun (WGS) entry which is preliminary data.</text>
</comment>
<dbReference type="InterPro" id="IPR007493">
    <property type="entry name" value="DUF538"/>
</dbReference>
<accession>A0A834YIX6</accession>
<dbReference type="PANTHER" id="PTHR31676">
    <property type="entry name" value="T31J12.3 PROTEIN-RELATED"/>
    <property type="match status" value="1"/>
</dbReference>
<dbReference type="SUPFAM" id="SSF141562">
    <property type="entry name" value="At5g01610-like"/>
    <property type="match status" value="1"/>
</dbReference>
<dbReference type="PANTHER" id="PTHR31676:SF76">
    <property type="entry name" value="OS05G0362300 PROTEIN"/>
    <property type="match status" value="1"/>
</dbReference>
<gene>
    <name evidence="1" type="ORF">HHK36_026543</name>
</gene>
<dbReference type="InterPro" id="IPR036758">
    <property type="entry name" value="At5g01610-like"/>
</dbReference>
<sequence length="136" mass="15265">MNGSCSFSLENSYKLKYKTTIKGIISKDLLTKLKGVSVKVLLLSFDIIELVRRGDELEFSVGIASANFPTDKFEECPQCGCGFNCVNEQKKKERKGEWIRMRGSTRCGGRGLEDAGQVSRWDGRDQGLLLYAEDEQ</sequence>